<dbReference type="RefSeq" id="WP_254953755.1">
    <property type="nucleotide sequence ID" value="NZ_JANDWY010000037.1"/>
</dbReference>
<reference evidence="1" key="1">
    <citation type="submission" date="2022-07" db="EMBL/GenBank/DDBJ databases">
        <title>Prevotella copri.</title>
        <authorList>
            <person name="Yang C."/>
        </authorList>
    </citation>
    <scope>NUCLEOTIDE SEQUENCE</scope>
    <source>
        <strain evidence="1">HF2107</strain>
    </source>
</reference>
<sequence>MDYLLAEIKGRNGGLSMVLSDKTVFDVIPSFVNTRAYDDDYKLQNGEWFVVDEFSSKSYCLDILKNNFDATAYSNLSKKLYRKIAYVISVQEDEGGNEIYIFQNVTSSLLLSKQKFVSFGPFPDIAVTGFTNTDQASLVNNENILVLKELPDCYYVKAEDKLYFRNLSSITSIFEGINELYNEATDDEVQTLFDMEMVDLGADFGVDKVKIPNRRKIKEALARYNSFSDERKQKLPTYVSKYCPSLFDEETQKFKINSEKELTELLNGMNQRYYTTEIDEEKRLANSVTVVEN</sequence>
<dbReference type="EMBL" id="JANDWZ010000041">
    <property type="protein sequence ID" value="MCP9565575.1"/>
    <property type="molecule type" value="Genomic_DNA"/>
</dbReference>
<gene>
    <name evidence="1" type="ORF">NNC64_13635</name>
</gene>
<dbReference type="AlphaFoldDB" id="A0AAW5IRN4"/>
<proteinExistence type="predicted"/>
<evidence type="ECO:0000313" key="2">
    <source>
        <dbReference type="Proteomes" id="UP001205531"/>
    </source>
</evidence>
<accession>A0AAW5IRN4</accession>
<evidence type="ECO:0000313" key="1">
    <source>
        <dbReference type="EMBL" id="MCP9565575.1"/>
    </source>
</evidence>
<name>A0AAW5IRN4_9BACT</name>
<dbReference type="Proteomes" id="UP001205531">
    <property type="component" value="Unassembled WGS sequence"/>
</dbReference>
<comment type="caution">
    <text evidence="1">The sequence shown here is derived from an EMBL/GenBank/DDBJ whole genome shotgun (WGS) entry which is preliminary data.</text>
</comment>
<protein>
    <submittedName>
        <fullName evidence="1">Uncharacterized protein</fullName>
    </submittedName>
</protein>
<organism evidence="1 2">
    <name type="scientific">Segatella copri</name>
    <dbReference type="NCBI Taxonomy" id="165179"/>
    <lineage>
        <taxon>Bacteria</taxon>
        <taxon>Pseudomonadati</taxon>
        <taxon>Bacteroidota</taxon>
        <taxon>Bacteroidia</taxon>
        <taxon>Bacteroidales</taxon>
        <taxon>Prevotellaceae</taxon>
        <taxon>Segatella</taxon>
    </lineage>
</organism>